<gene>
    <name evidence="2" type="ORF">CCZ37_16050</name>
    <name evidence="3" type="ORF">CCZ37_16740</name>
</gene>
<keyword evidence="4" id="KW-1185">Reference proteome</keyword>
<dbReference type="Proteomes" id="UP000215148">
    <property type="component" value="Chromosome 2"/>
</dbReference>
<protein>
    <submittedName>
        <fullName evidence="2">Uncharacterized protein</fullName>
    </submittedName>
</protein>
<feature type="coiled-coil region" evidence="1">
    <location>
        <begin position="167"/>
        <end position="201"/>
    </location>
</feature>
<proteinExistence type="predicted"/>
<organism evidence="2 4">
    <name type="scientific">Vibrio qinghaiensis</name>
    <dbReference type="NCBI Taxonomy" id="2025808"/>
    <lineage>
        <taxon>Bacteria</taxon>
        <taxon>Pseudomonadati</taxon>
        <taxon>Pseudomonadota</taxon>
        <taxon>Gammaproteobacteria</taxon>
        <taxon>Vibrionales</taxon>
        <taxon>Vibrionaceae</taxon>
        <taxon>Vibrio</taxon>
    </lineage>
</organism>
<accession>A0A223N2I0</accession>
<evidence type="ECO:0000256" key="1">
    <source>
        <dbReference type="SAM" id="Coils"/>
    </source>
</evidence>
<dbReference type="EMBL" id="CP022742">
    <property type="protein sequence ID" value="ASU24145.1"/>
    <property type="molecule type" value="Genomic_DNA"/>
</dbReference>
<name>A0A223N2I0_9VIBR</name>
<evidence type="ECO:0000313" key="4">
    <source>
        <dbReference type="Proteomes" id="UP000215148"/>
    </source>
</evidence>
<dbReference type="KEGG" id="vqi:CCZ37_16740"/>
<sequence length="252" mass="28471">MQVNHSFRLLIEAALCKTQFSLEDFDITYPSYGDLVTIEFKHHEGFKISLEEVEFEETLKLTKGLSDHLALGLPSSFYGEPDTKTVTKTKYVSTESPGSIKATDDVTIKSLTEFPRRFIAWTSNIEAELLSIYSLPESPENDLESQIEAIFPNEIAEPTSKFDASEVSKLKESLETLYKRVEQLQEQCAISSSELESLRKALDNASESAPKYPKGMWLKLNKGKIKESLVAIFKSEEGRQFLLKVVEKITLT</sequence>
<dbReference type="KEGG" id="vqi:CCZ37_16050"/>
<dbReference type="RefSeq" id="WP_094501516.1">
    <property type="nucleotide sequence ID" value="NZ_CAWNHI010000002.1"/>
</dbReference>
<evidence type="ECO:0000313" key="2">
    <source>
        <dbReference type="EMBL" id="ASU24061.1"/>
    </source>
</evidence>
<evidence type="ECO:0000313" key="3">
    <source>
        <dbReference type="EMBL" id="ASU24145.1"/>
    </source>
</evidence>
<dbReference type="AlphaFoldDB" id="A0A223N2I0"/>
<reference evidence="2 4" key="1">
    <citation type="submission" date="2017-08" db="EMBL/GenBank/DDBJ databases">
        <title>The Vibrio qinghaiensis sp.-Q67 is a luminous bacteria isolated firstly from Qinghai lake, Qinghai province, China, which has been proved to be very sensitive to detect environmental and food pollutants. Therefore, complete genome analysis of V. qinghaiensis sp.-Q67 highlights the potential application of this strain on detection of hazards in the contaminated environments.</title>
        <authorList>
            <person name="Gong L."/>
        </authorList>
    </citation>
    <scope>NUCLEOTIDE SEQUENCE [LARGE SCALE GENOMIC DNA]</scope>
    <source>
        <strain evidence="2 4">Q67</strain>
    </source>
</reference>
<dbReference type="EMBL" id="CP022742">
    <property type="protein sequence ID" value="ASU24061.1"/>
    <property type="molecule type" value="Genomic_DNA"/>
</dbReference>
<keyword evidence="1" id="KW-0175">Coiled coil</keyword>